<comment type="subcellular location">
    <subcellularLocation>
        <location evidence="1">Membrane</location>
        <topology evidence="1">Multi-pass membrane protein</topology>
    </subcellularLocation>
</comment>
<feature type="domain" description="O-antigen ligase-related" evidence="6">
    <location>
        <begin position="201"/>
        <end position="347"/>
    </location>
</feature>
<evidence type="ECO:0000256" key="2">
    <source>
        <dbReference type="ARBA" id="ARBA00022692"/>
    </source>
</evidence>
<feature type="transmembrane region" description="Helical" evidence="5">
    <location>
        <begin position="20"/>
        <end position="40"/>
    </location>
</feature>
<proteinExistence type="predicted"/>
<feature type="transmembrane region" description="Helical" evidence="5">
    <location>
        <begin position="245"/>
        <end position="264"/>
    </location>
</feature>
<evidence type="ECO:0000256" key="1">
    <source>
        <dbReference type="ARBA" id="ARBA00004141"/>
    </source>
</evidence>
<gene>
    <name evidence="7" type="ORF">GCM10007036_15770</name>
</gene>
<feature type="transmembrane region" description="Helical" evidence="5">
    <location>
        <begin position="105"/>
        <end position="125"/>
    </location>
</feature>
<comment type="caution">
    <text evidence="7">The sequence shown here is derived from an EMBL/GenBank/DDBJ whole genome shotgun (WGS) entry which is preliminary data.</text>
</comment>
<dbReference type="RefSeq" id="WP_188517098.1">
    <property type="nucleotide sequence ID" value="NZ_BMES01000001.1"/>
</dbReference>
<reference evidence="7" key="1">
    <citation type="journal article" date="2014" name="Int. J. Syst. Evol. Microbiol.">
        <title>Complete genome sequence of Corynebacterium casei LMG S-19264T (=DSM 44701T), isolated from a smear-ripened cheese.</title>
        <authorList>
            <consortium name="US DOE Joint Genome Institute (JGI-PGF)"/>
            <person name="Walter F."/>
            <person name="Albersmeier A."/>
            <person name="Kalinowski J."/>
            <person name="Ruckert C."/>
        </authorList>
    </citation>
    <scope>NUCLEOTIDE SEQUENCE</scope>
    <source>
        <strain evidence="7">CGMCC 1.12214</strain>
    </source>
</reference>
<keyword evidence="3 5" id="KW-1133">Transmembrane helix</keyword>
<organism evidence="7 8">
    <name type="scientific">Alsobacter metallidurans</name>
    <dbReference type="NCBI Taxonomy" id="340221"/>
    <lineage>
        <taxon>Bacteria</taxon>
        <taxon>Pseudomonadati</taxon>
        <taxon>Pseudomonadota</taxon>
        <taxon>Alphaproteobacteria</taxon>
        <taxon>Hyphomicrobiales</taxon>
        <taxon>Alsobacteraceae</taxon>
        <taxon>Alsobacter</taxon>
    </lineage>
</organism>
<feature type="transmembrane region" description="Helical" evidence="5">
    <location>
        <begin position="132"/>
        <end position="150"/>
    </location>
</feature>
<feature type="transmembrane region" description="Helical" evidence="5">
    <location>
        <begin position="46"/>
        <end position="69"/>
    </location>
</feature>
<keyword evidence="4 5" id="KW-0472">Membrane</keyword>
<evidence type="ECO:0000313" key="7">
    <source>
        <dbReference type="EMBL" id="GGH15640.1"/>
    </source>
</evidence>
<dbReference type="GO" id="GO:0016020">
    <property type="term" value="C:membrane"/>
    <property type="evidence" value="ECO:0007669"/>
    <property type="project" value="UniProtKB-SubCell"/>
</dbReference>
<feature type="transmembrane region" description="Helical" evidence="5">
    <location>
        <begin position="196"/>
        <end position="213"/>
    </location>
</feature>
<dbReference type="InterPro" id="IPR007016">
    <property type="entry name" value="O-antigen_ligase-rel_domated"/>
</dbReference>
<dbReference type="PANTHER" id="PTHR37422">
    <property type="entry name" value="TEICHURONIC ACID BIOSYNTHESIS PROTEIN TUAE"/>
    <property type="match status" value="1"/>
</dbReference>
<feature type="transmembrane region" description="Helical" evidence="5">
    <location>
        <begin position="340"/>
        <end position="359"/>
    </location>
</feature>
<keyword evidence="2 5" id="KW-0812">Transmembrane</keyword>
<evidence type="ECO:0000256" key="5">
    <source>
        <dbReference type="SAM" id="Phobius"/>
    </source>
</evidence>
<evidence type="ECO:0000256" key="3">
    <source>
        <dbReference type="ARBA" id="ARBA00022989"/>
    </source>
</evidence>
<dbReference type="Proteomes" id="UP000603912">
    <property type="component" value="Unassembled WGS sequence"/>
</dbReference>
<dbReference type="AlphaFoldDB" id="A0A917I6D3"/>
<accession>A0A917I6D3</accession>
<evidence type="ECO:0000313" key="8">
    <source>
        <dbReference type="Proteomes" id="UP000603912"/>
    </source>
</evidence>
<dbReference type="Pfam" id="PF04932">
    <property type="entry name" value="Wzy_C"/>
    <property type="match status" value="1"/>
</dbReference>
<keyword evidence="8" id="KW-1185">Reference proteome</keyword>
<protein>
    <recommendedName>
        <fullName evidence="6">O-antigen ligase-related domain-containing protein</fullName>
    </recommendedName>
</protein>
<dbReference type="EMBL" id="BMES01000001">
    <property type="protein sequence ID" value="GGH15640.1"/>
    <property type="molecule type" value="Genomic_DNA"/>
</dbReference>
<evidence type="ECO:0000259" key="6">
    <source>
        <dbReference type="Pfam" id="PF04932"/>
    </source>
</evidence>
<feature type="transmembrane region" description="Helical" evidence="5">
    <location>
        <begin position="81"/>
        <end position="99"/>
    </location>
</feature>
<feature type="transmembrane region" description="Helical" evidence="5">
    <location>
        <begin position="170"/>
        <end position="189"/>
    </location>
</feature>
<name>A0A917I6D3_9HYPH</name>
<dbReference type="PANTHER" id="PTHR37422:SF13">
    <property type="entry name" value="LIPOPOLYSACCHARIDE BIOSYNTHESIS PROTEIN PA4999-RELATED"/>
    <property type="match status" value="1"/>
</dbReference>
<sequence length="425" mass="43904">MVASFPRTAEPAPAGARGALLADLATACLVVVLPVLMAFANRSSPLVLGIAAALALAAALVRSGAPALGASLGAMLRTPEAWAGFAFLVWALVTILWSVDQRSSVAAFGELIAPLAAATLLAAALPRSLPGWATPALAVSLALVTLVLAVEIHFDFPMRRLWGGRLEDYVMNRPIVTATLLFWPLAAAMRAQGRNGLALATFAVVAAGALASTSGTSKLSVLVGAAAFMMALAAPRLVKALAAPVLVLAMAVQPVFGLALSRAIPESGMSALSSAHARERVDIWITFGEVAVRRLATGTGFGSSPKLDKDPVAIEVPERHRAMLAVGHPHDALLQAWTELGLPGALISIVLLGLVGLRLARLPNQLLPERAACAVAVLAIAMESHGAWQGWWIAAVAAAVLLFPRLQPERPPGYADTLAATGPGR</sequence>
<reference evidence="7" key="2">
    <citation type="submission" date="2020-09" db="EMBL/GenBank/DDBJ databases">
        <authorList>
            <person name="Sun Q."/>
            <person name="Zhou Y."/>
        </authorList>
    </citation>
    <scope>NUCLEOTIDE SEQUENCE</scope>
    <source>
        <strain evidence="7">CGMCC 1.12214</strain>
    </source>
</reference>
<evidence type="ECO:0000256" key="4">
    <source>
        <dbReference type="ARBA" id="ARBA00023136"/>
    </source>
</evidence>
<dbReference type="InterPro" id="IPR051533">
    <property type="entry name" value="WaaL-like"/>
</dbReference>